<dbReference type="InterPro" id="IPR045012">
    <property type="entry name" value="NLP"/>
</dbReference>
<dbReference type="GO" id="GO:0003700">
    <property type="term" value="F:DNA-binding transcription factor activity"/>
    <property type="evidence" value="ECO:0007669"/>
    <property type="project" value="InterPro"/>
</dbReference>
<evidence type="ECO:0000313" key="10">
    <source>
        <dbReference type="Proteomes" id="UP001497516"/>
    </source>
</evidence>
<dbReference type="Pfam" id="PF02042">
    <property type="entry name" value="RWP-RK"/>
    <property type="match status" value="1"/>
</dbReference>
<comment type="subunit">
    <text evidence="1">Homodimers and heterodimers.</text>
</comment>
<proteinExistence type="predicted"/>
<feature type="domain" description="RWP-RK" evidence="7">
    <location>
        <begin position="544"/>
        <end position="627"/>
    </location>
</feature>
<reference evidence="9 10" key="1">
    <citation type="submission" date="2024-04" db="EMBL/GenBank/DDBJ databases">
        <authorList>
            <person name="Fracassetti M."/>
        </authorList>
    </citation>
    <scope>NUCLEOTIDE SEQUENCE [LARGE SCALE GENOMIC DNA]</scope>
</reference>
<evidence type="ECO:0000313" key="9">
    <source>
        <dbReference type="EMBL" id="CAL1355343.1"/>
    </source>
</evidence>
<feature type="compositionally biased region" description="Basic and acidic residues" evidence="6">
    <location>
        <begin position="525"/>
        <end position="537"/>
    </location>
</feature>
<evidence type="ECO:0000259" key="7">
    <source>
        <dbReference type="PROSITE" id="PS51519"/>
    </source>
</evidence>
<name>A0AAV2CHP0_9ROSI</name>
<dbReference type="InterPro" id="IPR053793">
    <property type="entry name" value="PB1-like"/>
</dbReference>
<feature type="region of interest" description="Disordered" evidence="6">
    <location>
        <begin position="678"/>
        <end position="769"/>
    </location>
</feature>
<keyword evidence="2" id="KW-0805">Transcription regulation</keyword>
<evidence type="ECO:0000256" key="3">
    <source>
        <dbReference type="ARBA" id="ARBA00023125"/>
    </source>
</evidence>
<evidence type="ECO:0000256" key="1">
    <source>
        <dbReference type="ARBA" id="ARBA00011726"/>
    </source>
</evidence>
<dbReference type="PROSITE" id="PS51745">
    <property type="entry name" value="PB1"/>
    <property type="match status" value="1"/>
</dbReference>
<feature type="compositionally biased region" description="Low complexity" evidence="6">
    <location>
        <begin position="706"/>
        <end position="719"/>
    </location>
</feature>
<dbReference type="Proteomes" id="UP001497516">
    <property type="component" value="Chromosome 1"/>
</dbReference>
<organism evidence="9 10">
    <name type="scientific">Linum trigynum</name>
    <dbReference type="NCBI Taxonomy" id="586398"/>
    <lineage>
        <taxon>Eukaryota</taxon>
        <taxon>Viridiplantae</taxon>
        <taxon>Streptophyta</taxon>
        <taxon>Embryophyta</taxon>
        <taxon>Tracheophyta</taxon>
        <taxon>Spermatophyta</taxon>
        <taxon>Magnoliopsida</taxon>
        <taxon>eudicotyledons</taxon>
        <taxon>Gunneridae</taxon>
        <taxon>Pentapetalae</taxon>
        <taxon>rosids</taxon>
        <taxon>fabids</taxon>
        <taxon>Malpighiales</taxon>
        <taxon>Linaceae</taxon>
        <taxon>Linum</taxon>
    </lineage>
</organism>
<feature type="compositionally biased region" description="Basic and acidic residues" evidence="6">
    <location>
        <begin position="720"/>
        <end position="737"/>
    </location>
</feature>
<dbReference type="PANTHER" id="PTHR32002">
    <property type="entry name" value="PROTEIN NLP8"/>
    <property type="match status" value="1"/>
</dbReference>
<gene>
    <name evidence="9" type="ORF">LTRI10_LOCUS3110</name>
</gene>
<dbReference type="AlphaFoldDB" id="A0AAV2CHP0"/>
<evidence type="ECO:0000259" key="8">
    <source>
        <dbReference type="PROSITE" id="PS51745"/>
    </source>
</evidence>
<evidence type="ECO:0000256" key="4">
    <source>
        <dbReference type="ARBA" id="ARBA00023163"/>
    </source>
</evidence>
<keyword evidence="5" id="KW-0539">Nucleus</keyword>
<dbReference type="InterPro" id="IPR003035">
    <property type="entry name" value="RWP-RK_dom"/>
</dbReference>
<dbReference type="EMBL" id="OZ034813">
    <property type="protein sequence ID" value="CAL1355343.1"/>
    <property type="molecule type" value="Genomic_DNA"/>
</dbReference>
<keyword evidence="10" id="KW-1185">Reference proteome</keyword>
<dbReference type="InterPro" id="IPR000270">
    <property type="entry name" value="PB1_dom"/>
</dbReference>
<feature type="compositionally biased region" description="Low complexity" evidence="6">
    <location>
        <begin position="678"/>
        <end position="695"/>
    </location>
</feature>
<feature type="region of interest" description="Disordered" evidence="6">
    <location>
        <begin position="475"/>
        <end position="554"/>
    </location>
</feature>
<feature type="domain" description="PB1" evidence="8">
    <location>
        <begin position="778"/>
        <end position="861"/>
    </location>
</feature>
<dbReference type="InterPro" id="IPR034891">
    <property type="entry name" value="PB1_NLP"/>
</dbReference>
<dbReference type="Gene3D" id="3.10.20.90">
    <property type="entry name" value="Phosphatidylinositol 3-kinase Catalytic Subunit, Chain A, domain 1"/>
    <property type="match status" value="1"/>
</dbReference>
<keyword evidence="4" id="KW-0804">Transcription</keyword>
<protein>
    <submittedName>
        <fullName evidence="9">Uncharacterized protein</fullName>
    </submittedName>
</protein>
<keyword evidence="3" id="KW-0238">DNA-binding</keyword>
<dbReference type="InterPro" id="IPR055081">
    <property type="entry name" value="NLP1-9_GAF"/>
</dbReference>
<evidence type="ECO:0000256" key="2">
    <source>
        <dbReference type="ARBA" id="ARBA00023015"/>
    </source>
</evidence>
<dbReference type="Pfam" id="PF22922">
    <property type="entry name" value="GAF_NLP"/>
    <property type="match status" value="2"/>
</dbReference>
<dbReference type="GO" id="GO:0003677">
    <property type="term" value="F:DNA binding"/>
    <property type="evidence" value="ECO:0007669"/>
    <property type="project" value="UniProtKB-KW"/>
</dbReference>
<dbReference type="SUPFAM" id="SSF54277">
    <property type="entry name" value="CAD &amp; PB1 domains"/>
    <property type="match status" value="1"/>
</dbReference>
<dbReference type="PROSITE" id="PS51519">
    <property type="entry name" value="RWP_RK"/>
    <property type="match status" value="1"/>
</dbReference>
<evidence type="ECO:0000256" key="5">
    <source>
        <dbReference type="ARBA" id="ARBA00023242"/>
    </source>
</evidence>
<dbReference type="SMART" id="SM00666">
    <property type="entry name" value="PB1"/>
    <property type="match status" value="1"/>
</dbReference>
<dbReference type="CDD" id="cd06407">
    <property type="entry name" value="PB1_NLP"/>
    <property type="match status" value="1"/>
</dbReference>
<dbReference type="PANTHER" id="PTHR32002:SF44">
    <property type="entry name" value="PROTEIN NLP4"/>
    <property type="match status" value="1"/>
</dbReference>
<accession>A0AAV2CHP0</accession>
<dbReference type="Pfam" id="PF00564">
    <property type="entry name" value="PB1"/>
    <property type="match status" value="1"/>
</dbReference>
<sequence>MDGSWQSGTLLDSLADTLADNTMDFDYMDQLLLDGCWLEAATDGSEFYYPGPTDFTFHPSEITNNVNMSTTSTPQMGNEAVAMRNSSQNEVGVSGREENGSDAIEGSKRWWIGPKAPGSSVRDRLMGAIGGIRDLIKDKDALVQIWVPTDRMGRRVLTTYNQPFALDGSSQMLANYRDISINYQFSAEEEDSKDLVGMPGRVFLRKVPEWSPDVRFFRSEEYPRVDHARQHNVCGTLAVPVFEQQSKSCLGVIEIVTTRQEVKYQSELEKVAKALEAVDLRSSEIPSSLNMKAQDIAYQAALPEIQQVLKSACETHNLPLAQTWVPCIQQQGKKGSRHSDENYSHCVSTVDQACFVSDDRIRGFHEACSEHHLLRGQGVAGRAFTTNQPCFSGDVTEFCKTEYPLSHHARMFGLCAAVAIRLRSVHTGSSDFVLEFFLPADCRTAEQQEEMLNSLSVIIQRVCRTLRVVTDEEIEREEAGDSIGGPDRHVGGSFGPPLAGDGLEGARECDGDVASPEVGAGLRGKSPDGKGSGENEGRSLSTSGEGKQVDRKRTKAEKKITLEVLRQHFAGSLKDAAKSLGVCPTTLKRICRQHGITRWPSRKLKKVGHSLQKLQVVMDSVQGGSGSLQIRSFYSSFPELGSPPASKPDDNPKLLSMQPEAAYISSSALVAAVKSTSSSSCSQGSSSSHSFSSESHQQIQATDGPSVVGKESSSSGASGEVKRVRSEAELHASEEPVKVQLPRAQSHQSLAERGNSGEHPPSVKKAGVRRVPQWDADAQRVKVAYGNEIVRFRMANNWRFNDLLMEIARRFGIDDMSRFDVKYLDDDSEWVLITCDDDVEECIEVCLASGSQTIKLLLQVSCRGV</sequence>
<evidence type="ECO:0000256" key="6">
    <source>
        <dbReference type="SAM" id="MobiDB-lite"/>
    </source>
</evidence>